<dbReference type="Proteomes" id="UP000295680">
    <property type="component" value="Unassembled WGS sequence"/>
</dbReference>
<proteinExistence type="predicted"/>
<reference evidence="3 4" key="1">
    <citation type="submission" date="2019-03" db="EMBL/GenBank/DDBJ databases">
        <title>Genomic Encyclopedia of Type Strains, Phase IV (KMG-IV): sequencing the most valuable type-strain genomes for metagenomic binning, comparative biology and taxonomic classification.</title>
        <authorList>
            <person name="Goeker M."/>
        </authorList>
    </citation>
    <scope>NUCLEOTIDE SEQUENCE [LARGE SCALE GENOMIC DNA]</scope>
    <source>
        <strain evidence="3 4">DSM 45934</strain>
    </source>
</reference>
<dbReference type="InterPro" id="IPR035992">
    <property type="entry name" value="Ricin_B-like_lectins"/>
</dbReference>
<keyword evidence="1" id="KW-0732">Signal</keyword>
<dbReference type="InterPro" id="IPR000772">
    <property type="entry name" value="Ricin_B_lectin"/>
</dbReference>
<dbReference type="InterPro" id="IPR029010">
    <property type="entry name" value="ThuA-like"/>
</dbReference>
<dbReference type="InterPro" id="IPR029062">
    <property type="entry name" value="Class_I_gatase-like"/>
</dbReference>
<keyword evidence="3" id="KW-0430">Lectin</keyword>
<sequence length="423" mass="45723">MSSTAGKRPWLRALTVIALFLGFLSVPTASAAPQFKVLAFYNGGFDTGHIAFVQEANPWFAQLAAQNDFGYTATRNWDLLADPGTLAQYQVVMFLDDLPHSAAQQQGFQNYVRNGGGFFGFHVSAFTQDPNDWPWYHSTFLGAGTFRNNTWGPAAAILNVENRTHPATAHLPAVINSSVSEWYSWNNDLRQNPNITILASVNPRSFPLGTDPNQAWYSGYYPIMWTNKNFRMLYANFGHDAVGANGQGTSSTFASADQNRFILDGLLWLGGGTQNPDPLSPTAWYSVVNKGTSKCVDARAAATANGTVIQQYTCNSTTAQQFQFQPTSGGYTRVNNRNNPAQVVDVTGVSTADNAGLQLWAYGGGTNQQWQPVAESGGFYHFVSRNSGKCLAVPTGSAADSVQLVQLTCDGGTAQSFGVNVLG</sequence>
<dbReference type="Pfam" id="PF06283">
    <property type="entry name" value="ThuA"/>
    <property type="match status" value="1"/>
</dbReference>
<evidence type="ECO:0000313" key="4">
    <source>
        <dbReference type="Proteomes" id="UP000295680"/>
    </source>
</evidence>
<feature type="domain" description="Ricin B lectin" evidence="2">
    <location>
        <begin position="281"/>
        <end position="420"/>
    </location>
</feature>
<dbReference type="SUPFAM" id="SSF50370">
    <property type="entry name" value="Ricin B-like lectins"/>
    <property type="match status" value="1"/>
</dbReference>
<dbReference type="AlphaFoldDB" id="A0A4R2IIU3"/>
<keyword evidence="4" id="KW-1185">Reference proteome</keyword>
<name>A0A4R2IIU3_9PSEU</name>
<protein>
    <submittedName>
        <fullName evidence="3">Ricin-type beta-trefoil lectin protein</fullName>
    </submittedName>
</protein>
<evidence type="ECO:0000313" key="3">
    <source>
        <dbReference type="EMBL" id="TCO44232.1"/>
    </source>
</evidence>
<dbReference type="SMART" id="SM00458">
    <property type="entry name" value="RICIN"/>
    <property type="match status" value="1"/>
</dbReference>
<organism evidence="3 4">
    <name type="scientific">Actinocrispum wychmicini</name>
    <dbReference type="NCBI Taxonomy" id="1213861"/>
    <lineage>
        <taxon>Bacteria</taxon>
        <taxon>Bacillati</taxon>
        <taxon>Actinomycetota</taxon>
        <taxon>Actinomycetes</taxon>
        <taxon>Pseudonocardiales</taxon>
        <taxon>Pseudonocardiaceae</taxon>
        <taxon>Actinocrispum</taxon>
    </lineage>
</organism>
<dbReference type="RefSeq" id="WP_132126381.1">
    <property type="nucleotide sequence ID" value="NZ_SLWS01000024.1"/>
</dbReference>
<dbReference type="Pfam" id="PF00652">
    <property type="entry name" value="Ricin_B_lectin"/>
    <property type="match status" value="1"/>
</dbReference>
<dbReference type="Gene3D" id="2.80.10.50">
    <property type="match status" value="1"/>
</dbReference>
<comment type="caution">
    <text evidence="3">The sequence shown here is derived from an EMBL/GenBank/DDBJ whole genome shotgun (WGS) entry which is preliminary data.</text>
</comment>
<evidence type="ECO:0000259" key="2">
    <source>
        <dbReference type="SMART" id="SM00458"/>
    </source>
</evidence>
<dbReference type="EMBL" id="SLWS01000024">
    <property type="protein sequence ID" value="TCO44232.1"/>
    <property type="molecule type" value="Genomic_DNA"/>
</dbReference>
<accession>A0A4R2IIU3</accession>
<evidence type="ECO:0000256" key="1">
    <source>
        <dbReference type="SAM" id="SignalP"/>
    </source>
</evidence>
<dbReference type="Gene3D" id="3.40.50.880">
    <property type="match status" value="1"/>
</dbReference>
<dbReference type="PANTHER" id="PTHR40469:SF2">
    <property type="entry name" value="GALACTOSE-BINDING DOMAIN-LIKE SUPERFAMILY PROTEIN"/>
    <property type="match status" value="1"/>
</dbReference>
<feature type="signal peptide" evidence="1">
    <location>
        <begin position="1"/>
        <end position="31"/>
    </location>
</feature>
<dbReference type="PANTHER" id="PTHR40469">
    <property type="entry name" value="SECRETED GLYCOSYL HYDROLASE"/>
    <property type="match status" value="1"/>
</dbReference>
<dbReference type="GO" id="GO:0030246">
    <property type="term" value="F:carbohydrate binding"/>
    <property type="evidence" value="ECO:0007669"/>
    <property type="project" value="UniProtKB-KW"/>
</dbReference>
<dbReference type="PROSITE" id="PS50231">
    <property type="entry name" value="RICIN_B_LECTIN"/>
    <property type="match status" value="1"/>
</dbReference>
<gene>
    <name evidence="3" type="ORF">EV192_1245</name>
</gene>
<dbReference type="OrthoDB" id="3296611at2"/>
<dbReference type="CDD" id="cd00161">
    <property type="entry name" value="beta-trefoil_Ricin-like"/>
    <property type="match status" value="1"/>
</dbReference>
<feature type="chain" id="PRO_5020784624" evidence="1">
    <location>
        <begin position="32"/>
        <end position="423"/>
    </location>
</feature>
<dbReference type="SUPFAM" id="SSF52317">
    <property type="entry name" value="Class I glutamine amidotransferase-like"/>
    <property type="match status" value="1"/>
</dbReference>